<organism evidence="1">
    <name type="scientific">bioreactor metagenome</name>
    <dbReference type="NCBI Taxonomy" id="1076179"/>
    <lineage>
        <taxon>unclassified sequences</taxon>
        <taxon>metagenomes</taxon>
        <taxon>ecological metagenomes</taxon>
    </lineage>
</organism>
<name>A0A644U2P7_9ZZZZ</name>
<comment type="caution">
    <text evidence="1">The sequence shown here is derived from an EMBL/GenBank/DDBJ whole genome shotgun (WGS) entry which is preliminary data.</text>
</comment>
<evidence type="ECO:0008006" key="2">
    <source>
        <dbReference type="Google" id="ProtNLM"/>
    </source>
</evidence>
<dbReference type="EMBL" id="VSSQ01000074">
    <property type="protein sequence ID" value="MPL73526.1"/>
    <property type="molecule type" value="Genomic_DNA"/>
</dbReference>
<dbReference type="Pfam" id="PF11655">
    <property type="entry name" value="DUF2589"/>
    <property type="match status" value="1"/>
</dbReference>
<gene>
    <name evidence="1" type="ORF">SDC9_19326</name>
</gene>
<dbReference type="InterPro" id="IPR024510">
    <property type="entry name" value="DUF2589"/>
</dbReference>
<sequence>MSENSSINSLSDIVISIAKSVAEAQSSVEESQLSHLFTFFTKKLKKDALGNKTDEPLPGIFPKKLKIGIPNSDETSYKTKYYEVPYINLLPINPVHIEKITTDFDLQLVGVESTKASEESEIKEFNKLPTLQVDIIGGGIAKQKGISAHISLTMVRHELPEGTARMINELINKSQGYTKELIQNKEGTDNVE</sequence>
<evidence type="ECO:0000313" key="1">
    <source>
        <dbReference type="EMBL" id="MPL73526.1"/>
    </source>
</evidence>
<proteinExistence type="predicted"/>
<reference evidence="1" key="1">
    <citation type="submission" date="2019-08" db="EMBL/GenBank/DDBJ databases">
        <authorList>
            <person name="Kucharzyk K."/>
            <person name="Murdoch R.W."/>
            <person name="Higgins S."/>
            <person name="Loffler F."/>
        </authorList>
    </citation>
    <scope>NUCLEOTIDE SEQUENCE</scope>
</reference>
<accession>A0A644U2P7</accession>
<dbReference type="AlphaFoldDB" id="A0A644U2P7"/>
<protein>
    <recommendedName>
        <fullName evidence="2">DUF2589 domain-containing protein</fullName>
    </recommendedName>
</protein>